<dbReference type="AlphaFoldDB" id="A0A9W7Y1J2"/>
<sequence length="272" mass="29082">MKAVSSFRTRRRAADSAGSSSSATPAAAAAAAAAGAPATLAPPTSTPTTSTPGADDDSPPGLRRRACTSGASVDAAAFLSPPLTSADAQQQQRAWTVVPRKLRGLHPSPVIVYVRENPAVVTAAMDKLYATLVSTYNVDSREIRVANVPTAYDLPAAVRRMGKDKHMVVVVGLLTRDSVWFDQAQVDRVRAFLVSWSQDACVPLVDGILVGDDEAGLMQRVCAPRWSVVDGNGLRSLWLDAGAAAEQPTEHMFGHYLAHRAMEMFYIEHRGW</sequence>
<evidence type="ECO:0000256" key="5">
    <source>
        <dbReference type="SAM" id="MobiDB-lite"/>
    </source>
</evidence>
<dbReference type="GO" id="GO:0000906">
    <property type="term" value="F:6,7-dimethyl-8-ribityllumazine synthase activity"/>
    <property type="evidence" value="ECO:0007669"/>
    <property type="project" value="UniProtKB-EC"/>
</dbReference>
<comment type="caution">
    <text evidence="6">The sequence shown here is derived from an EMBL/GenBank/DDBJ whole genome shotgun (WGS) entry which is preliminary data.</text>
</comment>
<evidence type="ECO:0000256" key="3">
    <source>
        <dbReference type="ARBA" id="ARBA00022679"/>
    </source>
</evidence>
<dbReference type="SUPFAM" id="SSF52121">
    <property type="entry name" value="Lumazine synthase"/>
    <property type="match status" value="1"/>
</dbReference>
<protein>
    <recommendedName>
        <fullName evidence="4">6,7-dimethyl-8-ribityllumazine synthase</fullName>
        <shortName evidence="4">DMRL synthase</shortName>
        <ecNumber evidence="4">2.5.1.78</ecNumber>
    </recommendedName>
</protein>
<keyword evidence="3 4" id="KW-0808">Transferase</keyword>
<dbReference type="GO" id="GO:0009349">
    <property type="term" value="C:riboflavin synthase complex"/>
    <property type="evidence" value="ECO:0007669"/>
    <property type="project" value="UniProtKB-UniRule"/>
</dbReference>
<evidence type="ECO:0000313" key="7">
    <source>
        <dbReference type="Proteomes" id="UP001149813"/>
    </source>
</evidence>
<keyword evidence="2 4" id="KW-0686">Riboflavin biosynthesis</keyword>
<dbReference type="Pfam" id="PF00885">
    <property type="entry name" value="DMRL_synthase"/>
    <property type="match status" value="1"/>
</dbReference>
<proteinExistence type="inferred from homology"/>
<name>A0A9W7Y1J2_9FUNG</name>
<gene>
    <name evidence="6" type="ORF">LPJ53_003665</name>
</gene>
<comment type="catalytic activity">
    <reaction evidence="4">
        <text>(2S)-2-hydroxy-3-oxobutyl phosphate + 5-amino-6-(D-ribitylamino)uracil = 6,7-dimethyl-8-(1-D-ribityl)lumazine + phosphate + 2 H2O + H(+)</text>
        <dbReference type="Rhea" id="RHEA:26152"/>
        <dbReference type="ChEBI" id="CHEBI:15377"/>
        <dbReference type="ChEBI" id="CHEBI:15378"/>
        <dbReference type="ChEBI" id="CHEBI:15934"/>
        <dbReference type="ChEBI" id="CHEBI:43474"/>
        <dbReference type="ChEBI" id="CHEBI:58201"/>
        <dbReference type="ChEBI" id="CHEBI:58830"/>
        <dbReference type="EC" id="2.5.1.78"/>
    </reaction>
</comment>
<evidence type="ECO:0000256" key="2">
    <source>
        <dbReference type="ARBA" id="ARBA00022619"/>
    </source>
</evidence>
<dbReference type="EMBL" id="JANBOJ010000145">
    <property type="protein sequence ID" value="KAJ1721845.1"/>
    <property type="molecule type" value="Genomic_DNA"/>
</dbReference>
<reference evidence="6" key="1">
    <citation type="submission" date="2022-07" db="EMBL/GenBank/DDBJ databases">
        <title>Phylogenomic reconstructions and comparative analyses of Kickxellomycotina fungi.</title>
        <authorList>
            <person name="Reynolds N.K."/>
            <person name="Stajich J.E."/>
            <person name="Barry K."/>
            <person name="Grigoriev I.V."/>
            <person name="Crous P."/>
            <person name="Smith M.E."/>
        </authorList>
    </citation>
    <scope>NUCLEOTIDE SEQUENCE</scope>
    <source>
        <strain evidence="6">NBRC 32514</strain>
    </source>
</reference>
<comment type="function">
    <text evidence="4">Catalyzes the formation of 6,7-dimethyl-8-ribityllumazine by condensation of 5-amino-6-(D-ribitylamino)uracil with 3,4-dihydroxy-2-butanone 4-phosphate. This is the penultimate step in the biosynthesis of riboflavin.</text>
</comment>
<evidence type="ECO:0000313" key="6">
    <source>
        <dbReference type="EMBL" id="KAJ1721845.1"/>
    </source>
</evidence>
<feature type="region of interest" description="Disordered" evidence="5">
    <location>
        <begin position="1"/>
        <end position="67"/>
    </location>
</feature>
<accession>A0A9W7Y1J2</accession>
<dbReference type="EC" id="2.5.1.78" evidence="4"/>
<organism evidence="6 7">
    <name type="scientific">Coemansia erecta</name>
    <dbReference type="NCBI Taxonomy" id="147472"/>
    <lineage>
        <taxon>Eukaryota</taxon>
        <taxon>Fungi</taxon>
        <taxon>Fungi incertae sedis</taxon>
        <taxon>Zoopagomycota</taxon>
        <taxon>Kickxellomycotina</taxon>
        <taxon>Kickxellomycetes</taxon>
        <taxon>Kickxellales</taxon>
        <taxon>Kickxellaceae</taxon>
        <taxon>Coemansia</taxon>
    </lineage>
</organism>
<dbReference type="OrthoDB" id="5532683at2759"/>
<dbReference type="Gene3D" id="3.40.50.960">
    <property type="entry name" value="Lumazine/riboflavin synthase"/>
    <property type="match status" value="1"/>
</dbReference>
<keyword evidence="7" id="KW-1185">Reference proteome</keyword>
<feature type="compositionally biased region" description="Low complexity" evidence="5">
    <location>
        <begin position="15"/>
        <end position="53"/>
    </location>
</feature>
<dbReference type="GO" id="GO:0009231">
    <property type="term" value="P:riboflavin biosynthetic process"/>
    <property type="evidence" value="ECO:0007669"/>
    <property type="project" value="UniProtKB-KW"/>
</dbReference>
<dbReference type="InterPro" id="IPR036467">
    <property type="entry name" value="LS/RS_sf"/>
</dbReference>
<comment type="similarity">
    <text evidence="1 4">Belongs to the DMRL synthase family.</text>
</comment>
<evidence type="ECO:0000256" key="4">
    <source>
        <dbReference type="RuleBase" id="RU003795"/>
    </source>
</evidence>
<comment type="pathway">
    <text evidence="4">Cofactor biosynthesis; riboflavin biosynthesis; riboflavin from 2-hydroxy-3-oxobutyl phosphate and 5-amino-6-(D-ribitylamino)uracil: step 1/2.</text>
</comment>
<dbReference type="Proteomes" id="UP001149813">
    <property type="component" value="Unassembled WGS sequence"/>
</dbReference>
<dbReference type="InterPro" id="IPR002180">
    <property type="entry name" value="LS/RS"/>
</dbReference>
<evidence type="ECO:0000256" key="1">
    <source>
        <dbReference type="ARBA" id="ARBA00007424"/>
    </source>
</evidence>